<keyword evidence="6" id="KW-1015">Disulfide bond</keyword>
<evidence type="ECO:0000256" key="3">
    <source>
        <dbReference type="ARBA" id="ARBA00012646"/>
    </source>
</evidence>
<sequence>MIAIFLLSALPAVVTKQDHMKLQLVQVVWRHGDRSPTHTYKKDLIREVNWTFGGGGWGQLSTIGMRQHFEFGKQLRKRYIVENEFLSKTYNSKEIYVRSSDYNRTIISAMSNLMGMYSYNNNASIEGTDYPKNLTGWPQGFIPIPVHTVDHNTDFVTPSNCFSA</sequence>
<evidence type="ECO:0000256" key="2">
    <source>
        <dbReference type="ARBA" id="ARBA00005375"/>
    </source>
</evidence>
<evidence type="ECO:0000313" key="9">
    <source>
        <dbReference type="EMBL" id="VDK47951.1"/>
    </source>
</evidence>
<gene>
    <name evidence="9" type="ORF">CGOC_LOCUS1158</name>
</gene>
<reference evidence="9 10" key="1">
    <citation type="submission" date="2018-11" db="EMBL/GenBank/DDBJ databases">
        <authorList>
            <consortium name="Pathogen Informatics"/>
        </authorList>
    </citation>
    <scope>NUCLEOTIDE SEQUENCE [LARGE SCALE GENOMIC DNA]</scope>
</reference>
<organism evidence="9 10">
    <name type="scientific">Cylicostephanus goldi</name>
    <name type="common">Nematode worm</name>
    <dbReference type="NCBI Taxonomy" id="71465"/>
    <lineage>
        <taxon>Eukaryota</taxon>
        <taxon>Metazoa</taxon>
        <taxon>Ecdysozoa</taxon>
        <taxon>Nematoda</taxon>
        <taxon>Chromadorea</taxon>
        <taxon>Rhabditida</taxon>
        <taxon>Rhabditina</taxon>
        <taxon>Rhabditomorpha</taxon>
        <taxon>Strongyloidea</taxon>
        <taxon>Strongylidae</taxon>
        <taxon>Cylicostephanus</taxon>
    </lineage>
</organism>
<dbReference type="CDD" id="cd07061">
    <property type="entry name" value="HP_HAP_like"/>
    <property type="match status" value="1"/>
</dbReference>
<protein>
    <recommendedName>
        <fullName evidence="3">acid phosphatase</fullName>
        <ecNumber evidence="3">3.1.3.2</ecNumber>
    </recommendedName>
</protein>
<evidence type="ECO:0000256" key="4">
    <source>
        <dbReference type="ARBA" id="ARBA00022729"/>
    </source>
</evidence>
<evidence type="ECO:0000256" key="5">
    <source>
        <dbReference type="ARBA" id="ARBA00022801"/>
    </source>
</evidence>
<dbReference type="InterPro" id="IPR000560">
    <property type="entry name" value="His_Pase_clade-2"/>
</dbReference>
<dbReference type="Gene3D" id="3.40.50.1240">
    <property type="entry name" value="Phosphoglycerate mutase-like"/>
    <property type="match status" value="1"/>
</dbReference>
<comment type="similarity">
    <text evidence="2">Belongs to the histidine acid phosphatase family.</text>
</comment>
<dbReference type="PANTHER" id="PTHR11567:SF211">
    <property type="entry name" value="PROSTATIC ACID PHOSPHATASE"/>
    <property type="match status" value="1"/>
</dbReference>
<dbReference type="InterPro" id="IPR029033">
    <property type="entry name" value="His_PPase_superfam"/>
</dbReference>
<dbReference type="OrthoDB" id="258392at2759"/>
<dbReference type="PROSITE" id="PS00616">
    <property type="entry name" value="HIS_ACID_PHOSPHAT_1"/>
    <property type="match status" value="1"/>
</dbReference>
<accession>A0A3P6RX83</accession>
<comment type="catalytic activity">
    <reaction evidence="1">
        <text>a phosphate monoester + H2O = an alcohol + phosphate</text>
        <dbReference type="Rhea" id="RHEA:15017"/>
        <dbReference type="ChEBI" id="CHEBI:15377"/>
        <dbReference type="ChEBI" id="CHEBI:30879"/>
        <dbReference type="ChEBI" id="CHEBI:43474"/>
        <dbReference type="ChEBI" id="CHEBI:67140"/>
        <dbReference type="EC" id="3.1.3.2"/>
    </reaction>
</comment>
<keyword evidence="4 8" id="KW-0732">Signal</keyword>
<dbReference type="InterPro" id="IPR033379">
    <property type="entry name" value="Acid_Pase_AS"/>
</dbReference>
<dbReference type="Pfam" id="PF00328">
    <property type="entry name" value="His_Phos_2"/>
    <property type="match status" value="1"/>
</dbReference>
<keyword evidence="7" id="KW-0325">Glycoprotein</keyword>
<dbReference type="SUPFAM" id="SSF53254">
    <property type="entry name" value="Phosphoglycerate mutase-like"/>
    <property type="match status" value="1"/>
</dbReference>
<dbReference type="EMBL" id="UYRV01002027">
    <property type="protein sequence ID" value="VDK47951.1"/>
    <property type="molecule type" value="Genomic_DNA"/>
</dbReference>
<evidence type="ECO:0000256" key="1">
    <source>
        <dbReference type="ARBA" id="ARBA00000032"/>
    </source>
</evidence>
<dbReference type="InterPro" id="IPR050645">
    <property type="entry name" value="Histidine_acid_phosphatase"/>
</dbReference>
<evidence type="ECO:0000313" key="10">
    <source>
        <dbReference type="Proteomes" id="UP000271889"/>
    </source>
</evidence>
<keyword evidence="10" id="KW-1185">Reference proteome</keyword>
<evidence type="ECO:0000256" key="8">
    <source>
        <dbReference type="SAM" id="SignalP"/>
    </source>
</evidence>
<evidence type="ECO:0000256" key="7">
    <source>
        <dbReference type="ARBA" id="ARBA00023180"/>
    </source>
</evidence>
<dbReference type="AlphaFoldDB" id="A0A3P6RX83"/>
<feature type="signal peptide" evidence="8">
    <location>
        <begin position="1"/>
        <end position="16"/>
    </location>
</feature>
<name>A0A3P6RX83_CYLGO</name>
<keyword evidence="5" id="KW-0378">Hydrolase</keyword>
<dbReference type="GO" id="GO:0003993">
    <property type="term" value="F:acid phosphatase activity"/>
    <property type="evidence" value="ECO:0007669"/>
    <property type="project" value="UniProtKB-EC"/>
</dbReference>
<dbReference type="PANTHER" id="PTHR11567">
    <property type="entry name" value="ACID PHOSPHATASE-RELATED"/>
    <property type="match status" value="1"/>
</dbReference>
<feature type="chain" id="PRO_5018268247" description="acid phosphatase" evidence="8">
    <location>
        <begin position="17"/>
        <end position="164"/>
    </location>
</feature>
<dbReference type="Proteomes" id="UP000271889">
    <property type="component" value="Unassembled WGS sequence"/>
</dbReference>
<evidence type="ECO:0000256" key="6">
    <source>
        <dbReference type="ARBA" id="ARBA00023157"/>
    </source>
</evidence>
<dbReference type="EC" id="3.1.3.2" evidence="3"/>
<proteinExistence type="inferred from homology"/>